<keyword evidence="5 6" id="KW-0472">Membrane</keyword>
<name>A0A0Q3M239_9HYPH</name>
<evidence type="ECO:0000256" key="1">
    <source>
        <dbReference type="ARBA" id="ARBA00004141"/>
    </source>
</evidence>
<organism evidence="8 10">
    <name type="scientific">Bosea thiooxidans</name>
    <dbReference type="NCBI Taxonomy" id="53254"/>
    <lineage>
        <taxon>Bacteria</taxon>
        <taxon>Pseudomonadati</taxon>
        <taxon>Pseudomonadota</taxon>
        <taxon>Alphaproteobacteria</taxon>
        <taxon>Hyphomicrobiales</taxon>
        <taxon>Boseaceae</taxon>
        <taxon>Bosea</taxon>
    </lineage>
</organism>
<comment type="similarity">
    <text evidence="2">Belongs to the EamA transporter family.</text>
</comment>
<feature type="domain" description="EamA" evidence="7">
    <location>
        <begin position="146"/>
        <end position="275"/>
    </location>
</feature>
<dbReference type="Proteomes" id="UP000051562">
    <property type="component" value="Unassembled WGS sequence"/>
</dbReference>
<evidence type="ECO:0000313" key="10">
    <source>
        <dbReference type="Proteomes" id="UP000051562"/>
    </source>
</evidence>
<keyword evidence="4 6" id="KW-1133">Transmembrane helix</keyword>
<feature type="transmembrane region" description="Helical" evidence="6">
    <location>
        <begin position="119"/>
        <end position="136"/>
    </location>
</feature>
<dbReference type="InterPro" id="IPR050638">
    <property type="entry name" value="AA-Vitamin_Transporters"/>
</dbReference>
<evidence type="ECO:0000313" key="8">
    <source>
        <dbReference type="EMBL" id="KQK29713.1"/>
    </source>
</evidence>
<feature type="transmembrane region" description="Helical" evidence="6">
    <location>
        <begin position="66"/>
        <end position="86"/>
    </location>
</feature>
<feature type="domain" description="EamA" evidence="7">
    <location>
        <begin position="9"/>
        <end position="135"/>
    </location>
</feature>
<evidence type="ECO:0000256" key="6">
    <source>
        <dbReference type="SAM" id="Phobius"/>
    </source>
</evidence>
<dbReference type="EMBL" id="FUYX01000001">
    <property type="protein sequence ID" value="SKB35207.1"/>
    <property type="molecule type" value="Genomic_DNA"/>
</dbReference>
<dbReference type="EMBL" id="LMAR01000045">
    <property type="protein sequence ID" value="KQK29713.1"/>
    <property type="molecule type" value="Genomic_DNA"/>
</dbReference>
<dbReference type="OrthoDB" id="7158585at2"/>
<reference evidence="8 10" key="1">
    <citation type="submission" date="2015-10" db="EMBL/GenBank/DDBJ databases">
        <title>Draft genome of Bosea thiooxidans.</title>
        <authorList>
            <person name="Wang X."/>
        </authorList>
    </citation>
    <scope>NUCLEOTIDE SEQUENCE [LARGE SCALE GENOMIC DNA]</scope>
    <source>
        <strain evidence="8 10">CGMCC 9174</strain>
    </source>
</reference>
<evidence type="ECO:0000256" key="4">
    <source>
        <dbReference type="ARBA" id="ARBA00022989"/>
    </source>
</evidence>
<feature type="transmembrane region" description="Helical" evidence="6">
    <location>
        <begin position="207"/>
        <end position="225"/>
    </location>
</feature>
<dbReference type="Proteomes" id="UP000190130">
    <property type="component" value="Unassembled WGS sequence"/>
</dbReference>
<feature type="transmembrane region" description="Helical" evidence="6">
    <location>
        <begin position="142"/>
        <end position="164"/>
    </location>
</feature>
<evidence type="ECO:0000256" key="2">
    <source>
        <dbReference type="ARBA" id="ARBA00007362"/>
    </source>
</evidence>
<dbReference type="GO" id="GO:0016020">
    <property type="term" value="C:membrane"/>
    <property type="evidence" value="ECO:0007669"/>
    <property type="project" value="UniProtKB-SubCell"/>
</dbReference>
<keyword evidence="3 6" id="KW-0812">Transmembrane</keyword>
<evidence type="ECO:0000256" key="3">
    <source>
        <dbReference type="ARBA" id="ARBA00022692"/>
    </source>
</evidence>
<dbReference type="Pfam" id="PF00892">
    <property type="entry name" value="EamA"/>
    <property type="match status" value="2"/>
</dbReference>
<comment type="subcellular location">
    <subcellularLocation>
        <location evidence="1">Membrane</location>
        <topology evidence="1">Multi-pass membrane protein</topology>
    </subcellularLocation>
</comment>
<feature type="transmembrane region" description="Helical" evidence="6">
    <location>
        <begin position="37"/>
        <end position="54"/>
    </location>
</feature>
<reference evidence="9 11" key="2">
    <citation type="submission" date="2017-02" db="EMBL/GenBank/DDBJ databases">
        <authorList>
            <person name="Peterson S.W."/>
        </authorList>
    </citation>
    <scope>NUCLEOTIDE SEQUENCE [LARGE SCALE GENOMIC DNA]</scope>
    <source>
        <strain evidence="9 11">DSM 9653</strain>
    </source>
</reference>
<protein>
    <submittedName>
        <fullName evidence="8">ABC transporter permease</fullName>
    </submittedName>
    <submittedName>
        <fullName evidence="9">Probable blue pigment (Indigoidine) exporter</fullName>
    </submittedName>
</protein>
<gene>
    <name evidence="8" type="ORF">ARD30_04990</name>
    <name evidence="9" type="ORF">SAMN05660750_00265</name>
</gene>
<dbReference type="RefSeq" id="WP_055728863.1">
    <property type="nucleotide sequence ID" value="NZ_FUYX01000001.1"/>
</dbReference>
<dbReference type="PANTHER" id="PTHR32322">
    <property type="entry name" value="INNER MEMBRANE TRANSPORTER"/>
    <property type="match status" value="1"/>
</dbReference>
<accession>A0A0Q3M239</accession>
<evidence type="ECO:0000256" key="5">
    <source>
        <dbReference type="ARBA" id="ARBA00023136"/>
    </source>
</evidence>
<dbReference type="InterPro" id="IPR037185">
    <property type="entry name" value="EmrE-like"/>
</dbReference>
<dbReference type="SUPFAM" id="SSF103481">
    <property type="entry name" value="Multidrug resistance efflux transporter EmrE"/>
    <property type="match status" value="2"/>
</dbReference>
<feature type="transmembrane region" description="Helical" evidence="6">
    <location>
        <begin position="262"/>
        <end position="280"/>
    </location>
</feature>
<evidence type="ECO:0000313" key="9">
    <source>
        <dbReference type="EMBL" id="SKB35207.1"/>
    </source>
</evidence>
<dbReference type="PANTHER" id="PTHR32322:SF2">
    <property type="entry name" value="EAMA DOMAIN-CONTAINING PROTEIN"/>
    <property type="match status" value="1"/>
</dbReference>
<sequence length="297" mass="30077">MPLGLNRTLLTTILVPCLWGSTYIVFTQTLPVDHPLLVGALRALPAGLLLMALGPGLPPRDRLLPLAVLGLANIGVFFALLFVSAARLPGGLAATVGSTQPLIVGLLAWPLLGRRPGRGQIIAALAGLVGVALLVLDPHAKLDAVGIAAGLASAASMATGTVLIERWGRMGSPLALAAWQLTLGGLVLLPVALLVEGPPPLPTALNGLGLGYLVLIGTALAYWLWVRGITALGSSVAFLGLLSPTVATILGAVLLGQWLGGMQLLGIAIILGSTIAGMLLSRRAAGAAAATPRPRAA</sequence>
<keyword evidence="10" id="KW-1185">Reference proteome</keyword>
<dbReference type="STRING" id="53254.SAMN05660750_00265"/>
<feature type="transmembrane region" description="Helical" evidence="6">
    <location>
        <begin position="92"/>
        <end position="112"/>
    </location>
</feature>
<evidence type="ECO:0000313" key="11">
    <source>
        <dbReference type="Proteomes" id="UP000190130"/>
    </source>
</evidence>
<dbReference type="AlphaFoldDB" id="A0A0Q3M239"/>
<proteinExistence type="inferred from homology"/>
<dbReference type="InterPro" id="IPR000620">
    <property type="entry name" value="EamA_dom"/>
</dbReference>
<feature type="transmembrane region" description="Helical" evidence="6">
    <location>
        <begin position="176"/>
        <end position="195"/>
    </location>
</feature>
<feature type="transmembrane region" description="Helical" evidence="6">
    <location>
        <begin position="237"/>
        <end position="256"/>
    </location>
</feature>
<evidence type="ECO:0000259" key="7">
    <source>
        <dbReference type="Pfam" id="PF00892"/>
    </source>
</evidence>